<dbReference type="Proteomes" id="UP000222163">
    <property type="component" value="Unassembled WGS sequence"/>
</dbReference>
<dbReference type="EMBL" id="PDUU01000635">
    <property type="protein sequence ID" value="PHN95993.1"/>
    <property type="molecule type" value="Genomic_DNA"/>
</dbReference>
<reference evidence="2 3" key="1">
    <citation type="journal article" date="2016" name="Nat. Commun.">
        <title>Microbial interactions lead to rapid micro-scale successions on model marine particles.</title>
        <authorList>
            <person name="Datta M.S."/>
            <person name="Sliwerska E."/>
            <person name="Gore J."/>
            <person name="Polz M.F."/>
            <person name="Cordero O.X."/>
        </authorList>
    </citation>
    <scope>NUCLEOTIDE SEQUENCE [LARGE SCALE GENOMIC DNA]</scope>
    <source>
        <strain evidence="2 3">4G03</strain>
    </source>
</reference>
<organism evidence="2 3">
    <name type="scientific">Tenacibaculum discolor</name>
    <dbReference type="NCBI Taxonomy" id="361581"/>
    <lineage>
        <taxon>Bacteria</taxon>
        <taxon>Pseudomonadati</taxon>
        <taxon>Bacteroidota</taxon>
        <taxon>Flavobacteriia</taxon>
        <taxon>Flavobacteriales</taxon>
        <taxon>Flavobacteriaceae</taxon>
        <taxon>Tenacibaculum</taxon>
    </lineage>
</organism>
<protein>
    <submittedName>
        <fullName evidence="2">Glutathione-dependent disulfide-bond oxidoreductase</fullName>
    </submittedName>
</protein>
<feature type="non-terminal residue" evidence="2">
    <location>
        <position position="52"/>
    </location>
</feature>
<dbReference type="AlphaFoldDB" id="A0A2G1BPL2"/>
<accession>A0A2G1BPL2</accession>
<evidence type="ECO:0000256" key="1">
    <source>
        <dbReference type="SAM" id="MobiDB-lite"/>
    </source>
</evidence>
<proteinExistence type="predicted"/>
<name>A0A2G1BPL2_9FLAO</name>
<evidence type="ECO:0000313" key="3">
    <source>
        <dbReference type="Proteomes" id="UP000222163"/>
    </source>
</evidence>
<gene>
    <name evidence="2" type="ORF">CSC81_17330</name>
</gene>
<feature type="region of interest" description="Disordered" evidence="1">
    <location>
        <begin position="1"/>
        <end position="52"/>
    </location>
</feature>
<sequence>MSTESSYTPPEVWSQAEDDGNKWASINRPVSGATHEKPRSNGEHGLQLYSLA</sequence>
<dbReference type="Gene3D" id="3.40.30.10">
    <property type="entry name" value="Glutaredoxin"/>
    <property type="match status" value="1"/>
</dbReference>
<comment type="caution">
    <text evidence="2">The sequence shown here is derived from an EMBL/GenBank/DDBJ whole genome shotgun (WGS) entry which is preliminary data.</text>
</comment>
<evidence type="ECO:0000313" key="2">
    <source>
        <dbReference type="EMBL" id="PHN95993.1"/>
    </source>
</evidence>